<feature type="coiled-coil region" evidence="1">
    <location>
        <begin position="495"/>
        <end position="590"/>
    </location>
</feature>
<dbReference type="EMBL" id="JAPFFF010000007">
    <property type="protein sequence ID" value="KAK8885310.1"/>
    <property type="molecule type" value="Genomic_DNA"/>
</dbReference>
<dbReference type="InterPro" id="IPR042655">
    <property type="entry name" value="LRC72"/>
</dbReference>
<dbReference type="PANTHER" id="PTHR46759:SF1">
    <property type="entry name" value="LEUCINE-RICH REPEAT-CONTAINING PROTEIN 72"/>
    <property type="match status" value="1"/>
</dbReference>
<keyword evidence="1" id="KW-0175">Coiled coil</keyword>
<dbReference type="Proteomes" id="UP001470230">
    <property type="component" value="Unassembled WGS sequence"/>
</dbReference>
<evidence type="ECO:0000313" key="4">
    <source>
        <dbReference type="Proteomes" id="UP001470230"/>
    </source>
</evidence>
<evidence type="ECO:0000256" key="2">
    <source>
        <dbReference type="SAM" id="MobiDB-lite"/>
    </source>
</evidence>
<dbReference type="PROSITE" id="PS51450">
    <property type="entry name" value="LRR"/>
    <property type="match status" value="1"/>
</dbReference>
<feature type="region of interest" description="Disordered" evidence="2">
    <location>
        <begin position="283"/>
        <end position="358"/>
    </location>
</feature>
<evidence type="ECO:0000256" key="1">
    <source>
        <dbReference type="SAM" id="Coils"/>
    </source>
</evidence>
<evidence type="ECO:0000313" key="3">
    <source>
        <dbReference type="EMBL" id="KAK8885310.1"/>
    </source>
</evidence>
<accession>A0ABR2K2G5</accession>
<dbReference type="SUPFAM" id="SSF52058">
    <property type="entry name" value="L domain-like"/>
    <property type="match status" value="1"/>
</dbReference>
<comment type="caution">
    <text evidence="3">The sequence shown here is derived from an EMBL/GenBank/DDBJ whole genome shotgun (WGS) entry which is preliminary data.</text>
</comment>
<gene>
    <name evidence="3" type="ORF">M9Y10_040756</name>
</gene>
<sequence length="653" mass="76576">MQKTFKFTNSPPAKTTQDNSQNRIIRGANKGSIEIPFVKDNESVQQIFLSNNLIGSLAGIEKFTNLRVLFLNDNKIHLISEIKYLSNLPIETLNMKGNPITKLPYYQHHVVASLKSLRFFDDHEVNEKLRAAATGTVEFDESRLTILCINELRILELEELEKDRFDRNTDWLLRVQKALGERTLESFGLDSDIKNQNFDKMRDIAFELKMKNNENMKCKWGQIYDKIESIQSSVIDDLTNKLHNSIELIKQKMNERQEVKSIKKAKKDMNFISMEQTSVNFSKVQNSPIPGNKPKNIVNNRNEERHSPLTKMQITHPKERNNENDEIVSTSEISSVNNTNETNSSATTTNASSPSTSTFDEVAESLGTILSQQQIFFKRNPDTLEKSVNMDIFFDKLYQQKILSKIFHRWKNQMLPIYQLNRILQVYQKKKTNKVKRVFYYRWYNRYLRKQKHIDLIISYPQSEHMLSQPIQLSKEKNIELLEQTQRMAKEISVLQTKKEEKEKSTINYRQALEESVKNENKIKHILSKLYQEKKSLVEQISQSQAKYEDNLVQFMLDTQIQKEQSKEKLQKLQKENDLKDREINALKKYIELNEIRYQKEIDDLKKKLTSAFEVTNGFRMEISRLKDTTPPVKQKSNIDIMSPTPLLDQLVQ</sequence>
<organism evidence="3 4">
    <name type="scientific">Tritrichomonas musculus</name>
    <dbReference type="NCBI Taxonomy" id="1915356"/>
    <lineage>
        <taxon>Eukaryota</taxon>
        <taxon>Metamonada</taxon>
        <taxon>Parabasalia</taxon>
        <taxon>Tritrichomonadida</taxon>
        <taxon>Tritrichomonadidae</taxon>
        <taxon>Tritrichomonas</taxon>
    </lineage>
</organism>
<dbReference type="InterPro" id="IPR001611">
    <property type="entry name" value="Leu-rich_rpt"/>
</dbReference>
<dbReference type="InterPro" id="IPR032675">
    <property type="entry name" value="LRR_dom_sf"/>
</dbReference>
<feature type="compositionally biased region" description="Low complexity" evidence="2">
    <location>
        <begin position="327"/>
        <end position="358"/>
    </location>
</feature>
<reference evidence="3 4" key="1">
    <citation type="submission" date="2024-04" db="EMBL/GenBank/DDBJ databases">
        <title>Tritrichomonas musculus Genome.</title>
        <authorList>
            <person name="Alves-Ferreira E."/>
            <person name="Grigg M."/>
            <person name="Lorenzi H."/>
            <person name="Galac M."/>
        </authorList>
    </citation>
    <scope>NUCLEOTIDE SEQUENCE [LARGE SCALE GENOMIC DNA]</scope>
    <source>
        <strain evidence="3 4">EAF2021</strain>
    </source>
</reference>
<name>A0ABR2K2G5_9EUKA</name>
<protein>
    <recommendedName>
        <fullName evidence="5">Leucine Rich Repeat family protein</fullName>
    </recommendedName>
</protein>
<proteinExistence type="predicted"/>
<keyword evidence="4" id="KW-1185">Reference proteome</keyword>
<dbReference type="Gene3D" id="3.80.10.10">
    <property type="entry name" value="Ribonuclease Inhibitor"/>
    <property type="match status" value="1"/>
</dbReference>
<dbReference type="PANTHER" id="PTHR46759">
    <property type="entry name" value="LEUCINE-RICH REPEAT-CONTAINING PROTEIN 72"/>
    <property type="match status" value="1"/>
</dbReference>
<dbReference type="SMART" id="SM00365">
    <property type="entry name" value="LRR_SD22"/>
    <property type="match status" value="3"/>
</dbReference>
<evidence type="ECO:0008006" key="5">
    <source>
        <dbReference type="Google" id="ProtNLM"/>
    </source>
</evidence>